<dbReference type="RefSeq" id="WP_215792212.1">
    <property type="nucleotide sequence ID" value="NZ_JAHKKG010000010.1"/>
</dbReference>
<name>A0ABS5YWZ1_9ACTN</name>
<gene>
    <name evidence="1" type="ORF">KOI35_31045</name>
</gene>
<proteinExistence type="predicted"/>
<dbReference type="GO" id="GO:0016787">
    <property type="term" value="F:hydrolase activity"/>
    <property type="evidence" value="ECO:0007669"/>
    <property type="project" value="UniProtKB-KW"/>
</dbReference>
<keyword evidence="1" id="KW-0378">Hydrolase</keyword>
<evidence type="ECO:0000313" key="2">
    <source>
        <dbReference type="Proteomes" id="UP001519654"/>
    </source>
</evidence>
<dbReference type="Proteomes" id="UP001519654">
    <property type="component" value="Unassembled WGS sequence"/>
</dbReference>
<accession>A0ABS5YWZ1</accession>
<dbReference type="InterPro" id="IPR010297">
    <property type="entry name" value="DUF900_hydrolase"/>
</dbReference>
<evidence type="ECO:0000313" key="1">
    <source>
        <dbReference type="EMBL" id="MBU2667957.1"/>
    </source>
</evidence>
<dbReference type="EMBL" id="JAHKKG010000010">
    <property type="protein sequence ID" value="MBU2667957.1"/>
    <property type="molecule type" value="Genomic_DNA"/>
</dbReference>
<organism evidence="1 2">
    <name type="scientific">Paractinoplanes bogorensis</name>
    <dbReference type="NCBI Taxonomy" id="1610840"/>
    <lineage>
        <taxon>Bacteria</taxon>
        <taxon>Bacillati</taxon>
        <taxon>Actinomycetota</taxon>
        <taxon>Actinomycetes</taxon>
        <taxon>Micromonosporales</taxon>
        <taxon>Micromonosporaceae</taxon>
        <taxon>Paractinoplanes</taxon>
    </lineage>
</organism>
<dbReference type="Pfam" id="PF05990">
    <property type="entry name" value="DUF900"/>
    <property type="match status" value="1"/>
</dbReference>
<protein>
    <submittedName>
        <fullName evidence="1">Alpha/beta hydrolase</fullName>
    </submittedName>
</protein>
<sequence>MPTPLPRADNFAAYTTVRLDRRGALLNGRDPVPPAQVASWLAGHLSVPAAITDIVVFVHGWQNSHRRASASSRRLFAGLWSGYSPDRYPRLSPFRPMFVSVQWPSRSDPLPAGYKRIRDRAHAMTTTGYAAHVIAALLGYLDASRNRPHGPDTLRTSGGQYLHCVGHSFGCRFLGEAISYAADPPDAPTLGWPWHSREPFSVDTFLGLQMAARPDIFQEQFRALVDGTAPISGPVVLTVSPHDKALATWHPFTEKVRGLGAVGADGAPTVPLRATAETYASTDFQRLTNVDASWRYGGHSDFWYPETIHLMLSLMELGR</sequence>
<keyword evidence="2" id="KW-1185">Reference proteome</keyword>
<comment type="caution">
    <text evidence="1">The sequence shown here is derived from an EMBL/GenBank/DDBJ whole genome shotgun (WGS) entry which is preliminary data.</text>
</comment>
<reference evidence="1 2" key="1">
    <citation type="submission" date="2021-06" db="EMBL/GenBank/DDBJ databases">
        <title>Actinoplanes lichenicola sp. nov., and Actinoplanes ovalisporus sp. nov., isolated from lichen in Thailand.</title>
        <authorList>
            <person name="Saeng-In P."/>
            <person name="Kanchanasin P."/>
            <person name="Yuki M."/>
            <person name="Kudo T."/>
            <person name="Ohkuma M."/>
            <person name="Phongsopitanun W."/>
            <person name="Tanasupawat S."/>
        </authorList>
    </citation>
    <scope>NUCLEOTIDE SEQUENCE [LARGE SCALE GENOMIC DNA]</scope>
    <source>
        <strain evidence="1 2">NBRC 110975</strain>
    </source>
</reference>